<feature type="non-terminal residue" evidence="3">
    <location>
        <position position="57"/>
    </location>
</feature>
<accession>A0A699XMK9</accession>
<dbReference type="EMBL" id="BKCJ011887115">
    <property type="protein sequence ID" value="GFD61125.1"/>
    <property type="molecule type" value="Genomic_DNA"/>
</dbReference>
<dbReference type="GO" id="GO:0042026">
    <property type="term" value="P:protein refolding"/>
    <property type="evidence" value="ECO:0007669"/>
    <property type="project" value="InterPro"/>
</dbReference>
<feature type="non-terminal residue" evidence="3">
    <location>
        <position position="1"/>
    </location>
</feature>
<dbReference type="InterPro" id="IPR001844">
    <property type="entry name" value="Cpn60/GroEL"/>
</dbReference>
<proteinExistence type="inferred from homology"/>
<sequence length="57" mass="5833">SVPCSDSKAITQVGTISANADEKVGSLIAEAMEKVGNDGVITVEEGTGLQDELEVVK</sequence>
<comment type="similarity">
    <text evidence="1">Belongs to the chaperonin (HSP60) family.</text>
</comment>
<comment type="caution">
    <text evidence="3">The sequence shown here is derived from an EMBL/GenBank/DDBJ whole genome shotgun (WGS) entry which is preliminary data.</text>
</comment>
<evidence type="ECO:0000256" key="2">
    <source>
        <dbReference type="ARBA" id="ARBA00023186"/>
    </source>
</evidence>
<evidence type="ECO:0000256" key="1">
    <source>
        <dbReference type="ARBA" id="ARBA00006607"/>
    </source>
</evidence>
<name>A0A699XMK9_TANCI</name>
<dbReference type="PANTHER" id="PTHR45633">
    <property type="entry name" value="60 KDA HEAT SHOCK PROTEIN, MITOCHONDRIAL"/>
    <property type="match status" value="1"/>
</dbReference>
<keyword evidence="2" id="KW-0143">Chaperone</keyword>
<protein>
    <submittedName>
        <fullName evidence="3">Chaperonin CPN60-2, mitochondrial</fullName>
    </submittedName>
</protein>
<dbReference type="GO" id="GO:0140662">
    <property type="term" value="F:ATP-dependent protein folding chaperone"/>
    <property type="evidence" value="ECO:0007669"/>
    <property type="project" value="InterPro"/>
</dbReference>
<reference evidence="3" key="1">
    <citation type="journal article" date="2019" name="Sci. Rep.">
        <title>Draft genome of Tanacetum cinerariifolium, the natural source of mosquito coil.</title>
        <authorList>
            <person name="Yamashiro T."/>
            <person name="Shiraishi A."/>
            <person name="Satake H."/>
            <person name="Nakayama K."/>
        </authorList>
    </citation>
    <scope>NUCLEOTIDE SEQUENCE</scope>
</reference>
<organism evidence="3">
    <name type="scientific">Tanacetum cinerariifolium</name>
    <name type="common">Dalmatian daisy</name>
    <name type="synonym">Chrysanthemum cinerariifolium</name>
    <dbReference type="NCBI Taxonomy" id="118510"/>
    <lineage>
        <taxon>Eukaryota</taxon>
        <taxon>Viridiplantae</taxon>
        <taxon>Streptophyta</taxon>
        <taxon>Embryophyta</taxon>
        <taxon>Tracheophyta</taxon>
        <taxon>Spermatophyta</taxon>
        <taxon>Magnoliopsida</taxon>
        <taxon>eudicotyledons</taxon>
        <taxon>Gunneridae</taxon>
        <taxon>Pentapetalae</taxon>
        <taxon>asterids</taxon>
        <taxon>campanulids</taxon>
        <taxon>Asterales</taxon>
        <taxon>Asteraceae</taxon>
        <taxon>Asteroideae</taxon>
        <taxon>Anthemideae</taxon>
        <taxon>Anthemidinae</taxon>
        <taxon>Tanacetum</taxon>
    </lineage>
</organism>
<dbReference type="SUPFAM" id="SSF54849">
    <property type="entry name" value="GroEL-intermediate domain like"/>
    <property type="match status" value="1"/>
</dbReference>
<dbReference type="Gene3D" id="3.30.260.10">
    <property type="entry name" value="TCP-1-like chaperonin intermediate domain"/>
    <property type="match status" value="1"/>
</dbReference>
<evidence type="ECO:0000313" key="3">
    <source>
        <dbReference type="EMBL" id="GFD61125.1"/>
    </source>
</evidence>
<dbReference type="AlphaFoldDB" id="A0A699XMK9"/>
<dbReference type="InterPro" id="IPR027410">
    <property type="entry name" value="TCP-1-like_intermed_sf"/>
</dbReference>
<gene>
    <name evidence="3" type="ORF">Tci_933094</name>
</gene>